<reference evidence="9 10" key="1">
    <citation type="journal article" date="2017" name="Int. J. Syst. Evol. Microbiol.">
        <title>Bacillus mangrovi sp. nov., isolated from a sediment sample from a mangrove forest.</title>
        <authorList>
            <person name="Gupta V."/>
            <person name="Singh P.K."/>
            <person name="Korpole S."/>
            <person name="Tanuku N.R.S."/>
            <person name="Pinnaka A.K."/>
        </authorList>
    </citation>
    <scope>NUCLEOTIDE SEQUENCE [LARGE SCALE GENOMIC DNA]</scope>
    <source>
        <strain evidence="9 10">KCTC 33872</strain>
    </source>
</reference>
<dbReference type="InterPro" id="IPR011701">
    <property type="entry name" value="MFS"/>
</dbReference>
<dbReference type="SUPFAM" id="SSF103473">
    <property type="entry name" value="MFS general substrate transporter"/>
    <property type="match status" value="1"/>
</dbReference>
<feature type="transmembrane region" description="Helical" evidence="7">
    <location>
        <begin position="136"/>
        <end position="159"/>
    </location>
</feature>
<keyword evidence="2" id="KW-0813">Transport</keyword>
<feature type="transmembrane region" description="Helical" evidence="7">
    <location>
        <begin position="303"/>
        <end position="328"/>
    </location>
</feature>
<evidence type="ECO:0000259" key="8">
    <source>
        <dbReference type="PROSITE" id="PS50850"/>
    </source>
</evidence>
<evidence type="ECO:0000256" key="7">
    <source>
        <dbReference type="SAM" id="Phobius"/>
    </source>
</evidence>
<organism evidence="9 10">
    <name type="scientific">Metabacillus mangrovi</name>
    <dbReference type="NCBI Taxonomy" id="1491830"/>
    <lineage>
        <taxon>Bacteria</taxon>
        <taxon>Bacillati</taxon>
        <taxon>Bacillota</taxon>
        <taxon>Bacilli</taxon>
        <taxon>Bacillales</taxon>
        <taxon>Bacillaceae</taxon>
        <taxon>Metabacillus</taxon>
    </lineage>
</organism>
<evidence type="ECO:0000256" key="3">
    <source>
        <dbReference type="ARBA" id="ARBA00022475"/>
    </source>
</evidence>
<name>A0A7X2S9U9_9BACI</name>
<dbReference type="Gene3D" id="1.20.1250.20">
    <property type="entry name" value="MFS general substrate transporter like domains"/>
    <property type="match status" value="1"/>
</dbReference>
<feature type="transmembrane region" description="Helical" evidence="7">
    <location>
        <begin position="165"/>
        <end position="187"/>
    </location>
</feature>
<evidence type="ECO:0000313" key="10">
    <source>
        <dbReference type="Proteomes" id="UP000434639"/>
    </source>
</evidence>
<dbReference type="PANTHER" id="PTHR43414:SF1">
    <property type="entry name" value="PEPTIDE PERMEASE"/>
    <property type="match status" value="1"/>
</dbReference>
<dbReference type="OrthoDB" id="8952229at2"/>
<keyword evidence="4 7" id="KW-0812">Transmembrane</keyword>
<feature type="transmembrane region" description="Helical" evidence="7">
    <location>
        <begin position="340"/>
        <end position="362"/>
    </location>
</feature>
<dbReference type="GO" id="GO:0022857">
    <property type="term" value="F:transmembrane transporter activity"/>
    <property type="evidence" value="ECO:0007669"/>
    <property type="project" value="InterPro"/>
</dbReference>
<evidence type="ECO:0000256" key="1">
    <source>
        <dbReference type="ARBA" id="ARBA00004651"/>
    </source>
</evidence>
<dbReference type="InterPro" id="IPR036259">
    <property type="entry name" value="MFS_trans_sf"/>
</dbReference>
<evidence type="ECO:0000256" key="6">
    <source>
        <dbReference type="ARBA" id="ARBA00023136"/>
    </source>
</evidence>
<dbReference type="GO" id="GO:0005886">
    <property type="term" value="C:plasma membrane"/>
    <property type="evidence" value="ECO:0007669"/>
    <property type="project" value="UniProtKB-SubCell"/>
</dbReference>
<comment type="caution">
    <text evidence="9">The sequence shown here is derived from an EMBL/GenBank/DDBJ whole genome shotgun (WGS) entry which is preliminary data.</text>
</comment>
<keyword evidence="10" id="KW-1185">Reference proteome</keyword>
<feature type="transmembrane region" description="Helical" evidence="7">
    <location>
        <begin position="277"/>
        <end position="297"/>
    </location>
</feature>
<gene>
    <name evidence="9" type="ORF">GKZ89_20295</name>
</gene>
<dbReference type="PROSITE" id="PS50850">
    <property type="entry name" value="MFS"/>
    <property type="match status" value="1"/>
</dbReference>
<feature type="domain" description="Major facilitator superfamily (MFS) profile" evidence="8">
    <location>
        <begin position="10"/>
        <end position="393"/>
    </location>
</feature>
<feature type="transmembrane region" description="Helical" evidence="7">
    <location>
        <begin position="12"/>
        <end position="36"/>
    </location>
</feature>
<dbReference type="AlphaFoldDB" id="A0A7X2S9U9"/>
<evidence type="ECO:0000313" key="9">
    <source>
        <dbReference type="EMBL" id="MTH55736.1"/>
    </source>
</evidence>
<evidence type="ECO:0000256" key="4">
    <source>
        <dbReference type="ARBA" id="ARBA00022692"/>
    </source>
</evidence>
<dbReference type="Pfam" id="PF07690">
    <property type="entry name" value="MFS_1"/>
    <property type="match status" value="1"/>
</dbReference>
<dbReference type="CDD" id="cd17329">
    <property type="entry name" value="MFS_MdtH_MDR_like"/>
    <property type="match status" value="1"/>
</dbReference>
<comment type="subcellular location">
    <subcellularLocation>
        <location evidence="1">Cell membrane</location>
        <topology evidence="1">Multi-pass membrane protein</topology>
    </subcellularLocation>
</comment>
<sequence length="411" mass="44074">MNSLRTIHPVAWNIIIGTLFSRMATSMSIPFLAIYLTSELKVSASVTGAIIASSSLVGIAASFYGGYLSDRFGQKPVLLVSIFTWSLVFAGFAQSSAVWMFFIINTLNGLCRAVFEPTSRAILSDVTAEKNRLVLFNLRYTAINVGVVFGPIIGLQLGSSTSLTAFYYAAGVSFLYGLSLVYMLAVYKIGAPSASKKIVTVKEAFGVLKKDTVFLLGLTGIILSVAGFSQLTSTLPQYFAMSPQVENGAQFFALMLTLNAAVVILIQYPLVQFGKKYSPVLSILAGNVLICLSLFGFSLTNELYGILGLVIVFTIGEVLMFSMTDLFVDQLAQPGMKGSYFGAMGFTMLGNVAGPFAGGLLLDSFGATQPMLLFGGIACLTALGIPLLYKVHKLSRQKKTILIPEKKAVQP</sequence>
<feature type="transmembrane region" description="Helical" evidence="7">
    <location>
        <begin position="251"/>
        <end position="270"/>
    </location>
</feature>
<keyword evidence="3" id="KW-1003">Cell membrane</keyword>
<dbReference type="Proteomes" id="UP000434639">
    <property type="component" value="Unassembled WGS sequence"/>
</dbReference>
<dbReference type="InterPro" id="IPR020846">
    <property type="entry name" value="MFS_dom"/>
</dbReference>
<accession>A0A7X2S9U9</accession>
<keyword evidence="6 7" id="KW-0472">Membrane</keyword>
<feature type="transmembrane region" description="Helical" evidence="7">
    <location>
        <begin position="212"/>
        <end position="231"/>
    </location>
</feature>
<evidence type="ECO:0000256" key="2">
    <source>
        <dbReference type="ARBA" id="ARBA00022448"/>
    </source>
</evidence>
<feature type="transmembrane region" description="Helical" evidence="7">
    <location>
        <begin position="42"/>
        <end position="64"/>
    </location>
</feature>
<dbReference type="RefSeq" id="WP_155114233.1">
    <property type="nucleotide sequence ID" value="NZ_WMIB01000039.1"/>
</dbReference>
<protein>
    <submittedName>
        <fullName evidence="9">MFS transporter</fullName>
    </submittedName>
</protein>
<evidence type="ECO:0000256" key="5">
    <source>
        <dbReference type="ARBA" id="ARBA00022989"/>
    </source>
</evidence>
<proteinExistence type="predicted"/>
<dbReference type="EMBL" id="WMIB01000039">
    <property type="protein sequence ID" value="MTH55736.1"/>
    <property type="molecule type" value="Genomic_DNA"/>
</dbReference>
<dbReference type="PANTHER" id="PTHR43414">
    <property type="entry name" value="MULTIDRUG RESISTANCE PROTEIN MDTG"/>
    <property type="match status" value="1"/>
</dbReference>
<keyword evidence="5 7" id="KW-1133">Transmembrane helix</keyword>
<feature type="transmembrane region" description="Helical" evidence="7">
    <location>
        <begin position="368"/>
        <end position="389"/>
    </location>
</feature>